<name>A0A397VT62_9GLOM</name>
<sequence>MANVQEEWLEKAISDGHIDYVEYNNFANPINIGVGGFGKVFKYEWKDCELTVALKCLKVDTNINEKIIKGFIDEVFICL</sequence>
<evidence type="ECO:0000256" key="1">
    <source>
        <dbReference type="PROSITE-ProRule" id="PRU10141"/>
    </source>
</evidence>
<keyword evidence="1" id="KW-0547">Nucleotide-binding</keyword>
<accession>A0A397VT62</accession>
<dbReference type="Gene3D" id="1.10.510.10">
    <property type="entry name" value="Transferase(Phosphotransferase) domain 1"/>
    <property type="match status" value="1"/>
</dbReference>
<dbReference type="InterPro" id="IPR017441">
    <property type="entry name" value="Protein_kinase_ATP_BS"/>
</dbReference>
<reference evidence="2 3" key="1">
    <citation type="submission" date="2018-06" db="EMBL/GenBank/DDBJ databases">
        <title>Comparative genomics reveals the genomic features of Rhizophagus irregularis, R. cerebriforme, R. diaphanum and Gigaspora rosea, and their symbiotic lifestyle signature.</title>
        <authorList>
            <person name="Morin E."/>
            <person name="San Clemente H."/>
            <person name="Chen E.C.H."/>
            <person name="De La Providencia I."/>
            <person name="Hainaut M."/>
            <person name="Kuo A."/>
            <person name="Kohler A."/>
            <person name="Murat C."/>
            <person name="Tang N."/>
            <person name="Roy S."/>
            <person name="Loubradou J."/>
            <person name="Henrissat B."/>
            <person name="Grigoriev I.V."/>
            <person name="Corradi N."/>
            <person name="Roux C."/>
            <person name="Martin F.M."/>
        </authorList>
    </citation>
    <scope>NUCLEOTIDE SEQUENCE [LARGE SCALE GENOMIC DNA]</scope>
    <source>
        <strain evidence="2 3">DAOM 194757</strain>
    </source>
</reference>
<dbReference type="Proteomes" id="UP000266673">
    <property type="component" value="Unassembled WGS sequence"/>
</dbReference>
<dbReference type="SUPFAM" id="SSF56112">
    <property type="entry name" value="Protein kinase-like (PK-like)"/>
    <property type="match status" value="1"/>
</dbReference>
<gene>
    <name evidence="2" type="ORF">C2G38_580400</name>
</gene>
<organism evidence="2 3">
    <name type="scientific">Gigaspora rosea</name>
    <dbReference type="NCBI Taxonomy" id="44941"/>
    <lineage>
        <taxon>Eukaryota</taxon>
        <taxon>Fungi</taxon>
        <taxon>Fungi incertae sedis</taxon>
        <taxon>Mucoromycota</taxon>
        <taxon>Glomeromycotina</taxon>
        <taxon>Glomeromycetes</taxon>
        <taxon>Diversisporales</taxon>
        <taxon>Gigasporaceae</taxon>
        <taxon>Gigaspora</taxon>
    </lineage>
</organism>
<dbReference type="EMBL" id="QKWP01000195">
    <property type="protein sequence ID" value="RIB24951.1"/>
    <property type="molecule type" value="Genomic_DNA"/>
</dbReference>
<keyword evidence="1" id="KW-0067">ATP-binding</keyword>
<feature type="binding site" evidence="1">
    <location>
        <position position="55"/>
    </location>
    <ligand>
        <name>ATP</name>
        <dbReference type="ChEBI" id="CHEBI:30616"/>
    </ligand>
</feature>
<evidence type="ECO:0000313" key="3">
    <source>
        <dbReference type="Proteomes" id="UP000266673"/>
    </source>
</evidence>
<evidence type="ECO:0008006" key="4">
    <source>
        <dbReference type="Google" id="ProtNLM"/>
    </source>
</evidence>
<dbReference type="InterPro" id="IPR011009">
    <property type="entry name" value="Kinase-like_dom_sf"/>
</dbReference>
<comment type="caution">
    <text evidence="2">The sequence shown here is derived from an EMBL/GenBank/DDBJ whole genome shotgun (WGS) entry which is preliminary data.</text>
</comment>
<dbReference type="GO" id="GO:0005524">
    <property type="term" value="F:ATP binding"/>
    <property type="evidence" value="ECO:0007669"/>
    <property type="project" value="UniProtKB-UniRule"/>
</dbReference>
<dbReference type="AlphaFoldDB" id="A0A397VT62"/>
<protein>
    <recommendedName>
        <fullName evidence="4">Protein kinase domain-containing protein</fullName>
    </recommendedName>
</protein>
<evidence type="ECO:0000313" key="2">
    <source>
        <dbReference type="EMBL" id="RIB24951.1"/>
    </source>
</evidence>
<dbReference type="PROSITE" id="PS00107">
    <property type="entry name" value="PROTEIN_KINASE_ATP"/>
    <property type="match status" value="1"/>
</dbReference>
<dbReference type="OrthoDB" id="2441994at2759"/>
<proteinExistence type="predicted"/>
<keyword evidence="3" id="KW-1185">Reference proteome</keyword>